<dbReference type="EMBL" id="AZST01002019">
    <property type="protein sequence ID" value="KEP45267.1"/>
    <property type="molecule type" value="Genomic_DNA"/>
</dbReference>
<feature type="compositionally biased region" description="Polar residues" evidence="1">
    <location>
        <begin position="95"/>
        <end position="109"/>
    </location>
</feature>
<evidence type="ECO:0000313" key="2">
    <source>
        <dbReference type="EMBL" id="KEP45267.1"/>
    </source>
</evidence>
<feature type="non-terminal residue" evidence="2">
    <location>
        <position position="109"/>
    </location>
</feature>
<gene>
    <name evidence="2" type="ORF">V565_294840</name>
</gene>
<accession>A0A074S5C0</accession>
<protein>
    <submittedName>
        <fullName evidence="2">Uncharacterized protein</fullName>
    </submittedName>
</protein>
<evidence type="ECO:0000313" key="3">
    <source>
        <dbReference type="Proteomes" id="UP000027456"/>
    </source>
</evidence>
<dbReference type="AlphaFoldDB" id="A0A074S5C0"/>
<feature type="region of interest" description="Disordered" evidence="1">
    <location>
        <begin position="42"/>
        <end position="109"/>
    </location>
</feature>
<sequence>RYVPRTPVHRRVLRPHSCTTPRPLAYPTSSVTPRLYLRCSLIPARTPTRGRGPQWPNSHRSPPFPNRSHRPKHLDPMSHMKLRGLMTRQGKTPRKSLTGSSGSVATGLG</sequence>
<proteinExistence type="predicted"/>
<evidence type="ECO:0000256" key="1">
    <source>
        <dbReference type="SAM" id="MobiDB-lite"/>
    </source>
</evidence>
<dbReference type="HOGENOM" id="CLU_2190331_0_0_1"/>
<feature type="non-terminal residue" evidence="2">
    <location>
        <position position="1"/>
    </location>
</feature>
<reference evidence="2 3" key="1">
    <citation type="submission" date="2013-12" db="EMBL/GenBank/DDBJ databases">
        <authorList>
            <person name="Cubeta M."/>
            <person name="Pakala S."/>
            <person name="Fedorova N."/>
            <person name="Thomas E."/>
            <person name="Dean R."/>
            <person name="Jabaji S."/>
            <person name="Neate S."/>
            <person name="Toda T."/>
            <person name="Tavantzis S."/>
            <person name="Vilgalys R."/>
            <person name="Bharathan N."/>
            <person name="Pakala S."/>
            <person name="Losada L.S."/>
            <person name="Zafar N."/>
            <person name="Nierman W."/>
        </authorList>
    </citation>
    <scope>NUCLEOTIDE SEQUENCE [LARGE SCALE GENOMIC DNA]</scope>
    <source>
        <strain evidence="2 3">123E</strain>
    </source>
</reference>
<name>A0A074S5C0_9AGAM</name>
<keyword evidence="3" id="KW-1185">Reference proteome</keyword>
<feature type="region of interest" description="Disordered" evidence="1">
    <location>
        <begin position="1"/>
        <end position="25"/>
    </location>
</feature>
<comment type="caution">
    <text evidence="2">The sequence shown here is derived from an EMBL/GenBank/DDBJ whole genome shotgun (WGS) entry which is preliminary data.</text>
</comment>
<organism evidence="2 3">
    <name type="scientific">Rhizoctonia solani 123E</name>
    <dbReference type="NCBI Taxonomy" id="1423351"/>
    <lineage>
        <taxon>Eukaryota</taxon>
        <taxon>Fungi</taxon>
        <taxon>Dikarya</taxon>
        <taxon>Basidiomycota</taxon>
        <taxon>Agaricomycotina</taxon>
        <taxon>Agaricomycetes</taxon>
        <taxon>Cantharellales</taxon>
        <taxon>Ceratobasidiaceae</taxon>
        <taxon>Rhizoctonia</taxon>
    </lineage>
</organism>
<dbReference type="Proteomes" id="UP000027456">
    <property type="component" value="Unassembled WGS sequence"/>
</dbReference>